<dbReference type="AlphaFoldDB" id="A0A0H5Q405"/>
<sequence>MADGAIYMLLDKQRYLGQELLNCYYYAQANGTGNAEEFAETFVDVVIPAMLPLQSEGLEHLAIEVINVDDPSDFFELVLSPVISGLVEDAGMPSYVAWAFKLVRASRVVRNGRKAIAGVTEAQTANNHPTGAALVLLDALADVLGAVLVGTGTDEYQPVIYGKPTPAPSSLPLRVVNVANAAFNHLSTQNTRKFFS</sequence>
<organism evidence="1">
    <name type="scientific">uncultured prokaryote</name>
    <dbReference type="NCBI Taxonomy" id="198431"/>
    <lineage>
        <taxon>unclassified sequences</taxon>
        <taxon>environmental samples</taxon>
    </lineage>
</organism>
<protein>
    <submittedName>
        <fullName evidence="1">Uncharacterized protein</fullName>
    </submittedName>
</protein>
<reference evidence="1" key="1">
    <citation type="submission" date="2015-06" db="EMBL/GenBank/DDBJ databases">
        <authorList>
            <person name="Joergensen T."/>
        </authorList>
    </citation>
    <scope>NUCLEOTIDE SEQUENCE</scope>
    <source>
        <strain evidence="1">RGFK1178</strain>
    </source>
</reference>
<reference evidence="1" key="2">
    <citation type="submission" date="2015-07" db="EMBL/GenBank/DDBJ databases">
        <title>Plasmids, circular viruses and viroids from rat gut.</title>
        <authorList>
            <person name="Jorgensen T.J."/>
            <person name="Hansen M.A."/>
            <person name="Xu Z."/>
            <person name="Tabak M.A."/>
            <person name="Sorensen S.J."/>
            <person name="Hansen L.H."/>
        </authorList>
    </citation>
    <scope>NUCLEOTIDE SEQUENCE</scope>
    <source>
        <strain evidence="1">RGFK1178</strain>
    </source>
</reference>
<accession>A0A0H5Q405</accession>
<dbReference type="EMBL" id="LN853754">
    <property type="protein sequence ID" value="CRY96623.1"/>
    <property type="molecule type" value="Genomic_DNA"/>
</dbReference>
<proteinExistence type="predicted"/>
<name>A0A0H5Q405_9ZZZZ</name>
<evidence type="ECO:0000313" key="1">
    <source>
        <dbReference type="EMBL" id="CRY96623.1"/>
    </source>
</evidence>